<dbReference type="Proteomes" id="UP000057043">
    <property type="component" value="Unassembled WGS sequence"/>
</dbReference>
<organism evidence="2 3">
    <name type="scientific">Methanothrix harundinacea</name>
    <dbReference type="NCBI Taxonomy" id="301375"/>
    <lineage>
        <taxon>Archaea</taxon>
        <taxon>Methanobacteriati</taxon>
        <taxon>Methanobacteriota</taxon>
        <taxon>Stenosarchaea group</taxon>
        <taxon>Methanomicrobia</taxon>
        <taxon>Methanotrichales</taxon>
        <taxon>Methanotrichaceae</taxon>
        <taxon>Methanothrix</taxon>
    </lineage>
</organism>
<dbReference type="PATRIC" id="fig|301375.6.peg.76"/>
<proteinExistence type="predicted"/>
<evidence type="ECO:0000313" key="4">
    <source>
        <dbReference type="Proteomes" id="UP000057043"/>
    </source>
</evidence>
<reference evidence="3 4" key="2">
    <citation type="journal article" date="2015" name="MBio">
        <title>Genome-Resolved Metagenomic Analysis Reveals Roles for Candidate Phyla and Other Microbial Community Members in Biogeochemical Transformations in Oil Reservoirs.</title>
        <authorList>
            <person name="Hu P."/>
            <person name="Tom L."/>
            <person name="Singh A."/>
            <person name="Thomas B.C."/>
            <person name="Baker B.J."/>
            <person name="Piceno Y.M."/>
            <person name="Andersen G.L."/>
            <person name="Banfield J.F."/>
        </authorList>
    </citation>
    <scope>NUCLEOTIDE SEQUENCE [LARGE SCALE GENOMIC DNA]</scope>
    <source>
        <strain evidence="1">57_489</strain>
    </source>
</reference>
<reference evidence="2" key="1">
    <citation type="journal article" date="2015" name="MBio">
        <title>Genome-resolved metagenomic analysis reveals roles for candidate phyla and other microbial community members in biogeochemical transformations in oil reservoirs.</title>
        <authorList>
            <person name="Hu P."/>
            <person name="Tom L."/>
            <person name="Singh A."/>
            <person name="Thomas B.C."/>
            <person name="Baker B.J."/>
            <person name="Piceno Y.M."/>
            <person name="Andersen G.L."/>
            <person name="Banfield J.F."/>
        </authorList>
    </citation>
    <scope>NUCLEOTIDE SEQUENCE [LARGE SCALE GENOMIC DNA]</scope>
    <source>
        <strain evidence="2">56_747</strain>
    </source>
</reference>
<dbReference type="EMBL" id="LGFT01000030">
    <property type="protein sequence ID" value="KUK44241.1"/>
    <property type="molecule type" value="Genomic_DNA"/>
</dbReference>
<evidence type="ECO:0000313" key="1">
    <source>
        <dbReference type="EMBL" id="KUK44241.1"/>
    </source>
</evidence>
<evidence type="ECO:0000313" key="3">
    <source>
        <dbReference type="Proteomes" id="UP000053961"/>
    </source>
</evidence>
<sequence>MKCQICAVDKETLPVKAKQATIHGPKDTVFHVCKECLEAAHESYSNKEFLLKKGGEG</sequence>
<accession>A0A101IJU9</accession>
<name>A0A101IJU9_9EURY</name>
<comment type="caution">
    <text evidence="2">The sequence shown here is derived from an EMBL/GenBank/DDBJ whole genome shotgun (WGS) entry which is preliminary data.</text>
</comment>
<dbReference type="EMBL" id="LGHB01000015">
    <property type="protein sequence ID" value="KUK96343.1"/>
    <property type="molecule type" value="Genomic_DNA"/>
</dbReference>
<dbReference type="AlphaFoldDB" id="A0A101IJU9"/>
<evidence type="ECO:0000313" key="2">
    <source>
        <dbReference type="EMBL" id="KUK96343.1"/>
    </source>
</evidence>
<dbReference type="Proteomes" id="UP000053961">
    <property type="component" value="Unassembled WGS sequence"/>
</dbReference>
<gene>
    <name evidence="1" type="ORF">XD72_1373</name>
    <name evidence="2" type="ORF">XE07_1185</name>
</gene>
<protein>
    <submittedName>
        <fullName evidence="2">Uncharacterized protein</fullName>
    </submittedName>
</protein>